<evidence type="ECO:0000313" key="2">
    <source>
        <dbReference type="EMBL" id="GAN55270.1"/>
    </source>
</evidence>
<dbReference type="Proteomes" id="UP000032679">
    <property type="component" value="Unassembled WGS sequence"/>
</dbReference>
<evidence type="ECO:0000256" key="1">
    <source>
        <dbReference type="SAM" id="Phobius"/>
    </source>
</evidence>
<sequence>MLVQDQFIYYENGVSVTTTLVRIDEASYSVANIGSVLVRKAHNILGALFSIIAGLALIGEVSDAFQKPSPVDVLLSETMTIFVTLAIFLICGAASLKPKYHLIFRTSSSDQRALSSYDGKMISDVQAAIERAITQRG</sequence>
<accession>A0A0D6MPH3</accession>
<name>A0A0D6MPH3_9PROT</name>
<proteinExistence type="predicted"/>
<dbReference type="STRING" id="1231623.Tasa_041_065"/>
<dbReference type="EMBL" id="BALE01000041">
    <property type="protein sequence ID" value="GAN55270.1"/>
    <property type="molecule type" value="Genomic_DNA"/>
</dbReference>
<reference evidence="2 3" key="1">
    <citation type="submission" date="2012-10" db="EMBL/GenBank/DDBJ databases">
        <title>Genome sequencing of Tanticharoenia sakaeratensis NBRC 103193.</title>
        <authorList>
            <person name="Azuma Y."/>
            <person name="Hadano H."/>
            <person name="Hirakawa H."/>
            <person name="Matsushita K."/>
        </authorList>
    </citation>
    <scope>NUCLEOTIDE SEQUENCE [LARGE SCALE GENOMIC DNA]</scope>
    <source>
        <strain evidence="2 3">NBRC 103193</strain>
    </source>
</reference>
<protein>
    <submittedName>
        <fullName evidence="2">Uncharacterized protein</fullName>
    </submittedName>
</protein>
<keyword evidence="1" id="KW-0472">Membrane</keyword>
<feature type="transmembrane region" description="Helical" evidence="1">
    <location>
        <begin position="41"/>
        <end position="59"/>
    </location>
</feature>
<feature type="transmembrane region" description="Helical" evidence="1">
    <location>
        <begin position="79"/>
        <end position="96"/>
    </location>
</feature>
<evidence type="ECO:0000313" key="3">
    <source>
        <dbReference type="Proteomes" id="UP000032679"/>
    </source>
</evidence>
<keyword evidence="1" id="KW-1133">Transmembrane helix</keyword>
<organism evidence="2 3">
    <name type="scientific">Tanticharoenia sakaeratensis NBRC 103193</name>
    <dbReference type="NCBI Taxonomy" id="1231623"/>
    <lineage>
        <taxon>Bacteria</taxon>
        <taxon>Pseudomonadati</taxon>
        <taxon>Pseudomonadota</taxon>
        <taxon>Alphaproteobacteria</taxon>
        <taxon>Acetobacterales</taxon>
        <taxon>Acetobacteraceae</taxon>
        <taxon>Tanticharoenia</taxon>
    </lineage>
</organism>
<dbReference type="AlphaFoldDB" id="A0A0D6MPH3"/>
<dbReference type="InterPro" id="IPR045629">
    <property type="entry name" value="DUF6232"/>
</dbReference>
<keyword evidence="3" id="KW-1185">Reference proteome</keyword>
<gene>
    <name evidence="2" type="ORF">Tasa_041_065</name>
</gene>
<keyword evidence="1" id="KW-0812">Transmembrane</keyword>
<dbReference type="RefSeq" id="WP_148505996.1">
    <property type="nucleotide sequence ID" value="NZ_BALE01000041.1"/>
</dbReference>
<dbReference type="Pfam" id="PF19744">
    <property type="entry name" value="DUF6232"/>
    <property type="match status" value="1"/>
</dbReference>
<comment type="caution">
    <text evidence="2">The sequence shown here is derived from an EMBL/GenBank/DDBJ whole genome shotgun (WGS) entry which is preliminary data.</text>
</comment>